<comment type="caution">
    <text evidence="2">The sequence shown here is derived from an EMBL/GenBank/DDBJ whole genome shotgun (WGS) entry which is preliminary data.</text>
</comment>
<gene>
    <name evidence="2" type="ORF">L0635_03345</name>
</gene>
<dbReference type="RefSeq" id="WP_268901118.1">
    <property type="nucleotide sequence ID" value="NZ_JAKNQT010000004.1"/>
</dbReference>
<reference evidence="2 3" key="1">
    <citation type="submission" date="2022-02" db="EMBL/GenBank/DDBJ databases">
        <title>Study of halophilic communities from a Mexican lake.</title>
        <authorList>
            <person name="Hernandez-Soto L.M."/>
            <person name="Martinez-Abarca F."/>
            <person name="Ramirez-Saad H.C."/>
            <person name="Aguirre-Garrido J.F."/>
        </authorList>
    </citation>
    <scope>NUCLEOTIDE SEQUENCE [LARGE SCALE GENOMIC DNA]</scope>
    <source>
        <strain evidence="2 3">Hjan13</strain>
    </source>
</reference>
<dbReference type="EMBL" id="JAKNQU010000001">
    <property type="protein sequence ID" value="MCZ0926114.1"/>
    <property type="molecule type" value="Genomic_DNA"/>
</dbReference>
<keyword evidence="3" id="KW-1185">Reference proteome</keyword>
<protein>
    <submittedName>
        <fullName evidence="2">HNH endonuclease</fullName>
    </submittedName>
</protein>
<organism evidence="2 3">
    <name type="scientific">Vreelandella janggokensis</name>
    <dbReference type="NCBI Taxonomy" id="370767"/>
    <lineage>
        <taxon>Bacteria</taxon>
        <taxon>Pseudomonadati</taxon>
        <taxon>Pseudomonadota</taxon>
        <taxon>Gammaproteobacteria</taxon>
        <taxon>Oceanospirillales</taxon>
        <taxon>Halomonadaceae</taxon>
        <taxon>Vreelandella</taxon>
    </lineage>
</organism>
<feature type="domain" description="HNH endonuclease 5" evidence="1">
    <location>
        <begin position="9"/>
        <end position="61"/>
    </location>
</feature>
<keyword evidence="2" id="KW-0540">Nuclease</keyword>
<evidence type="ECO:0000259" key="1">
    <source>
        <dbReference type="Pfam" id="PF14279"/>
    </source>
</evidence>
<sequence>MRSNLVSQCLLCEKVISTEIDSREHLIPNSIGGRKKVSGFLCVDCNSKSGDNWESALARQMNPLSLFFRINRERGDAPSQKFKTSSGGELVLNADGSLDLPRPIFNEQKNENGVEINISARNMAEAKRMLKGVARKYPQLDVDELLEKAQAKSSYSQDPIKFNLSFGGLDAGRSFIKTALALLSTTGVSVRHCEHAIEFLKEEESEPCFGYYYEKDLVLGRPAGVPVHIVHVNGDPDSNLIRGYVEYFGIMRVVMCLSSSYSGSAFSATYSIDPTKGEELGLDVGLDLTLTDIRKAYDYEKWDGNAVQQAMGAVIGPTLEIQYKEERERVLEEAVRFAFANCGAKEGEIITEEQYDRLVGLLWEKLEPWVLNQLIDEQRHY</sequence>
<evidence type="ECO:0000313" key="3">
    <source>
        <dbReference type="Proteomes" id="UP001321125"/>
    </source>
</evidence>
<name>A0ABT4IR09_9GAMM</name>
<evidence type="ECO:0000313" key="2">
    <source>
        <dbReference type="EMBL" id="MCZ0926114.1"/>
    </source>
</evidence>
<dbReference type="Proteomes" id="UP001321125">
    <property type="component" value="Unassembled WGS sequence"/>
</dbReference>
<keyword evidence="2" id="KW-0378">Hydrolase</keyword>
<dbReference type="Pfam" id="PF14279">
    <property type="entry name" value="HNH_5"/>
    <property type="match status" value="1"/>
</dbReference>
<keyword evidence="2" id="KW-0255">Endonuclease</keyword>
<accession>A0ABT4IR09</accession>
<dbReference type="GO" id="GO:0004519">
    <property type="term" value="F:endonuclease activity"/>
    <property type="evidence" value="ECO:0007669"/>
    <property type="project" value="UniProtKB-KW"/>
</dbReference>
<dbReference type="InterPro" id="IPR029471">
    <property type="entry name" value="HNH_5"/>
</dbReference>
<proteinExistence type="predicted"/>